<evidence type="ECO:0000313" key="2">
    <source>
        <dbReference type="EMBL" id="PAV30272.1"/>
    </source>
</evidence>
<dbReference type="GO" id="GO:0005524">
    <property type="term" value="F:ATP binding"/>
    <property type="evidence" value="ECO:0007669"/>
    <property type="project" value="InterPro"/>
</dbReference>
<dbReference type="Pfam" id="PF00176">
    <property type="entry name" value="SNF2-rel_dom"/>
    <property type="match status" value="1"/>
</dbReference>
<organism evidence="2 3">
    <name type="scientific">Virgibacillus profundi</name>
    <dbReference type="NCBI Taxonomy" id="2024555"/>
    <lineage>
        <taxon>Bacteria</taxon>
        <taxon>Bacillati</taxon>
        <taxon>Bacillota</taxon>
        <taxon>Bacilli</taxon>
        <taxon>Bacillales</taxon>
        <taxon>Bacillaceae</taxon>
        <taxon>Virgibacillus</taxon>
    </lineage>
</organism>
<dbReference type="Proteomes" id="UP000218887">
    <property type="component" value="Unassembled WGS sequence"/>
</dbReference>
<dbReference type="InterPro" id="IPR014001">
    <property type="entry name" value="Helicase_ATP-bd"/>
</dbReference>
<gene>
    <name evidence="2" type="ORF">CIL05_07330</name>
</gene>
<keyword evidence="3" id="KW-1185">Reference proteome</keyword>
<dbReference type="InterPro" id="IPR000330">
    <property type="entry name" value="SNF2_N"/>
</dbReference>
<protein>
    <recommendedName>
        <fullName evidence="1">Helicase ATP-binding domain-containing protein</fullName>
    </recommendedName>
</protein>
<dbReference type="EMBL" id="NPOA01000004">
    <property type="protein sequence ID" value="PAV30272.1"/>
    <property type="molecule type" value="Genomic_DNA"/>
</dbReference>
<name>A0A2A2IFE4_9BACI</name>
<dbReference type="AlphaFoldDB" id="A0A2A2IFE4"/>
<dbReference type="InterPro" id="IPR027417">
    <property type="entry name" value="P-loop_NTPase"/>
</dbReference>
<dbReference type="Pfam" id="PF00271">
    <property type="entry name" value="Helicase_C"/>
    <property type="match status" value="1"/>
</dbReference>
<dbReference type="InterPro" id="IPR001650">
    <property type="entry name" value="Helicase_C-like"/>
</dbReference>
<dbReference type="OrthoDB" id="9760715at2"/>
<reference evidence="2 3" key="1">
    <citation type="submission" date="2017-08" db="EMBL/GenBank/DDBJ databases">
        <title>Virgibacillus indicus sp. nov. and Virgibacillus profoundi sp. nov, two moderately halophilic bacteria isolated from marine sediment by using the Microfluidic Streak Plate.</title>
        <authorList>
            <person name="Xu B."/>
            <person name="Hu B."/>
            <person name="Wang J."/>
            <person name="Zhu Y."/>
            <person name="Huang L."/>
            <person name="Du W."/>
            <person name="Huang Y."/>
        </authorList>
    </citation>
    <scope>NUCLEOTIDE SEQUENCE [LARGE SCALE GENOMIC DNA]</scope>
    <source>
        <strain evidence="2 3">IO3-P3-H5</strain>
    </source>
</reference>
<evidence type="ECO:0000313" key="3">
    <source>
        <dbReference type="Proteomes" id="UP000218887"/>
    </source>
</evidence>
<dbReference type="SUPFAM" id="SSF52540">
    <property type="entry name" value="P-loop containing nucleoside triphosphate hydrolases"/>
    <property type="match status" value="2"/>
</dbReference>
<proteinExistence type="predicted"/>
<feature type="domain" description="Helicase ATP-binding" evidence="1">
    <location>
        <begin position="230"/>
        <end position="526"/>
    </location>
</feature>
<sequence>MSKKMIPYVVAERNQNVAEVSADFLVLHNSSLILGSFVDISGKIKKAFADLIQGKSSITLRDRSNIFFENNIRTFDEKFKYKLNKHDSKNTHGVIHNVKQENYVFDWNGEGLVKSLTKYMSNKQYLPVTEDIVEKVLAKQTEYYSIVEECDIYSTQEGLSNVGVWYVNSTAFKQSLEQVDMEVDESFNWDEIEDISDYLVTFVDPIKEKLNKNIRVLYDENKIDEKMFEGEKKPYDGQIPLIQSGVQVLQQKDSRFVYLAAEMGVGKSFIASKINHLYHHEKGKSNYISLIVAPAITLTQWEDELRTAIAEDIDVKIIKNTNEFIRFHTQTKMNVDKPTYLLVGKETFKLSYKVRHGVIPVKRTMTIQEKTEYGWTRDVDKEIEVCLCSDCGKPLQNPLRKDTVFFTEKDFNTPKKSNYKCSECGGVLFQAVYDKTKKTSIINYMKKKNIRLDSVTIDEIHDAGNAQSLIGVSSRDVMKRAKKVILLSGTVSNGYASSVYNVLSALIPNQLKKDNVFDQDKFVKAYGTLLGKTKIKDSDFYKSSRIEVKDSSLQEIEGINPILYSRYLASSYIFTELKDVAGKRLPELKEEYVAIDVPKELQISEKRLMDDIEGASAFNASFYKDSVVKHYVNNPFNWKEIPFIFKEGSEKMDTFVQPTNLEKQILPKEKKLVEICKQEKENGRKTWVYTEFVTNGKYTTGINMQDRLKTILENYGLSVYVLKSNVPTIKRAEVINKAQKSGKYDVFLSHPQLISVGVNLQWCTNYVFYTPSYKVNTVKQSSKRGLRINSIEDNKIFHLYGSTGIEAEIMERYILKKMESDALEAKYDKKETGVKRTASGLGAKIEESLSKQVM</sequence>
<dbReference type="RefSeq" id="WP_095654874.1">
    <property type="nucleotide sequence ID" value="NZ_NPOA01000004.1"/>
</dbReference>
<evidence type="ECO:0000259" key="1">
    <source>
        <dbReference type="SMART" id="SM00487"/>
    </source>
</evidence>
<dbReference type="Gene3D" id="3.40.50.300">
    <property type="entry name" value="P-loop containing nucleotide triphosphate hydrolases"/>
    <property type="match status" value="2"/>
</dbReference>
<dbReference type="SMART" id="SM00487">
    <property type="entry name" value="DEXDc"/>
    <property type="match status" value="1"/>
</dbReference>
<accession>A0A2A2IFE4</accession>
<dbReference type="PANTHER" id="PTHR10799">
    <property type="entry name" value="SNF2/RAD54 HELICASE FAMILY"/>
    <property type="match status" value="1"/>
</dbReference>
<comment type="caution">
    <text evidence="2">The sequence shown here is derived from an EMBL/GenBank/DDBJ whole genome shotgun (WGS) entry which is preliminary data.</text>
</comment>